<evidence type="ECO:0000313" key="1">
    <source>
        <dbReference type="EMBL" id="APA96748.1"/>
    </source>
</evidence>
<evidence type="ECO:0008006" key="3">
    <source>
        <dbReference type="Google" id="ProtNLM"/>
    </source>
</evidence>
<gene>
    <name evidence="1" type="ORF">NS506_02687</name>
</gene>
<protein>
    <recommendedName>
        <fullName evidence="3">DUF222 domain-containing protein</fullName>
    </recommendedName>
</protein>
<name>A0ABC8ARK2_9NOCA</name>
<dbReference type="Proteomes" id="UP000180166">
    <property type="component" value="Chromosome"/>
</dbReference>
<dbReference type="EMBL" id="CP017839">
    <property type="protein sequence ID" value="APA96748.1"/>
    <property type="molecule type" value="Genomic_DNA"/>
</dbReference>
<dbReference type="KEGG" id="nsr:NS506_02687"/>
<organism evidence="1 2">
    <name type="scientific">Nocardia seriolae</name>
    <dbReference type="NCBI Taxonomy" id="37332"/>
    <lineage>
        <taxon>Bacteria</taxon>
        <taxon>Bacillati</taxon>
        <taxon>Actinomycetota</taxon>
        <taxon>Actinomycetes</taxon>
        <taxon>Mycobacteriales</taxon>
        <taxon>Nocardiaceae</taxon>
        <taxon>Nocardia</taxon>
    </lineage>
</organism>
<proteinExistence type="predicted"/>
<sequence length="96" mass="10763">MAGDIAELLARSRELLDSALARIDSTGSESEETADIARVIPRDDWGETLQHRLRGTQDEVTIAISDPIRARREYLDADALLRGLIDEGKRVQMQCR</sequence>
<reference evidence="1 2" key="1">
    <citation type="submission" date="2016-10" db="EMBL/GenBank/DDBJ databases">
        <title>Genome sequence of Nocardia seriolae strain EM150506, isolated from Anguila japonica.</title>
        <authorList>
            <person name="Han H.-J."/>
        </authorList>
    </citation>
    <scope>NUCLEOTIDE SEQUENCE [LARGE SCALE GENOMIC DNA]</scope>
    <source>
        <strain evidence="1 2">EM150506</strain>
    </source>
</reference>
<dbReference type="AlphaFoldDB" id="A0ABC8ARK2"/>
<dbReference type="RefSeq" id="WP_071343807.1">
    <property type="nucleotide sequence ID" value="NZ_CP017839.1"/>
</dbReference>
<accession>A0ABC8ARK2</accession>
<evidence type="ECO:0000313" key="2">
    <source>
        <dbReference type="Proteomes" id="UP000180166"/>
    </source>
</evidence>